<dbReference type="InterPro" id="IPR039672">
    <property type="entry name" value="MFS_2"/>
</dbReference>
<feature type="transmembrane region" description="Helical" evidence="2">
    <location>
        <begin position="390"/>
        <end position="412"/>
    </location>
</feature>
<feature type="transmembrane region" description="Helical" evidence="2">
    <location>
        <begin position="257"/>
        <end position="278"/>
    </location>
</feature>
<reference evidence="3 4" key="1">
    <citation type="submission" date="2019-01" db="EMBL/GenBank/DDBJ databases">
        <authorList>
            <person name="Chen W.-M."/>
        </authorList>
    </citation>
    <scope>NUCLEOTIDE SEQUENCE [LARGE SCALE GENOMIC DNA]</scope>
    <source>
        <strain evidence="3 4">CCP-7</strain>
    </source>
</reference>
<feature type="transmembrane region" description="Helical" evidence="2">
    <location>
        <begin position="152"/>
        <end position="171"/>
    </location>
</feature>
<dbReference type="Proteomes" id="UP000282971">
    <property type="component" value="Unassembled WGS sequence"/>
</dbReference>
<dbReference type="AlphaFoldDB" id="A0A437M6Z4"/>
<gene>
    <name evidence="3" type="ORF">EOD43_06285</name>
</gene>
<comment type="similarity">
    <text evidence="1">Belongs to the sodium:galactoside symporter (TC 2.A.2) family.</text>
</comment>
<accession>A0A437M6Z4</accession>
<keyword evidence="2" id="KW-0472">Membrane</keyword>
<feature type="transmembrane region" description="Helical" evidence="2">
    <location>
        <begin position="12"/>
        <end position="36"/>
    </location>
</feature>
<dbReference type="RefSeq" id="WP_127742135.1">
    <property type="nucleotide sequence ID" value="NZ_SACN01000001.1"/>
</dbReference>
<feature type="transmembrane region" description="Helical" evidence="2">
    <location>
        <begin position="48"/>
        <end position="69"/>
    </location>
</feature>
<feature type="transmembrane region" description="Helical" evidence="2">
    <location>
        <begin position="81"/>
        <end position="103"/>
    </location>
</feature>
<protein>
    <recommendedName>
        <fullName evidence="5">MFS transporter</fullName>
    </recommendedName>
</protein>
<evidence type="ECO:0000256" key="1">
    <source>
        <dbReference type="ARBA" id="ARBA00009617"/>
    </source>
</evidence>
<feature type="transmembrane region" description="Helical" evidence="2">
    <location>
        <begin position="183"/>
        <end position="205"/>
    </location>
</feature>
<feature type="transmembrane region" description="Helical" evidence="2">
    <location>
        <begin position="315"/>
        <end position="339"/>
    </location>
</feature>
<dbReference type="InterPro" id="IPR036259">
    <property type="entry name" value="MFS_trans_sf"/>
</dbReference>
<feature type="transmembrane region" description="Helical" evidence="2">
    <location>
        <begin position="351"/>
        <end position="378"/>
    </location>
</feature>
<dbReference type="Pfam" id="PF13347">
    <property type="entry name" value="MFS_2"/>
    <property type="match status" value="1"/>
</dbReference>
<dbReference type="OrthoDB" id="6009269at2"/>
<dbReference type="EMBL" id="SACN01000001">
    <property type="protein sequence ID" value="RVT93480.1"/>
    <property type="molecule type" value="Genomic_DNA"/>
</dbReference>
<dbReference type="PANTHER" id="PTHR11328:SF24">
    <property type="entry name" value="MAJOR FACILITATOR SUPERFAMILY (MFS) PROFILE DOMAIN-CONTAINING PROTEIN"/>
    <property type="match status" value="1"/>
</dbReference>
<dbReference type="GO" id="GO:0015293">
    <property type="term" value="F:symporter activity"/>
    <property type="evidence" value="ECO:0007669"/>
    <property type="project" value="InterPro"/>
</dbReference>
<organism evidence="3 4">
    <name type="scientific">Sphingomonas crocodyli</name>
    <dbReference type="NCBI Taxonomy" id="1979270"/>
    <lineage>
        <taxon>Bacteria</taxon>
        <taxon>Pseudomonadati</taxon>
        <taxon>Pseudomonadota</taxon>
        <taxon>Alphaproteobacteria</taxon>
        <taxon>Sphingomonadales</taxon>
        <taxon>Sphingomonadaceae</taxon>
        <taxon>Sphingomonas</taxon>
    </lineage>
</organism>
<proteinExistence type="inferred from homology"/>
<comment type="caution">
    <text evidence="3">The sequence shown here is derived from an EMBL/GenBank/DDBJ whole genome shotgun (WGS) entry which is preliminary data.</text>
</comment>
<dbReference type="PANTHER" id="PTHR11328">
    <property type="entry name" value="MAJOR FACILITATOR SUPERFAMILY DOMAIN-CONTAINING PROTEIN"/>
    <property type="match status" value="1"/>
</dbReference>
<feature type="transmembrane region" description="Helical" evidence="2">
    <location>
        <begin position="109"/>
        <end position="126"/>
    </location>
</feature>
<keyword evidence="2" id="KW-0812">Transmembrane</keyword>
<sequence>MLGQPQRWGSTLVYGFAHFGKSLLWYSSEILFAFFLTELAGLRASQMGVVLAAGFVASAFIDLAVALTLRQWLVASGTAGRLQLAGSAISSLMLGAVFAGAWLPADIRYGYALIAGVAFRVAYALYDIPQNALMSLATTDAASRRSVASTRIWFSGGATLTIAAVIGPMIASSKRSEGASLLVLLSAAFAVVAVISAFMLSRYLSAPKDTMIEERSVRRWHPTAEFWLIISMSFATTIFTPAFAKLVPYVADQARGAGLWGSLTIAMMAVGIMGGQPLWLRMHRHMSSGLVLIAASVAQIGSLIVFWSAGPTTSVLSAVAAIGFGLGNGGVGMVMWAALSDVVARSAPGSAGVAYGLFLASNKIGLALGGGVIAVALAGVSLDDFRDLTLLMLMAAIPAVGAICLIASGMLFRIVRPARS</sequence>
<evidence type="ECO:0008006" key="5">
    <source>
        <dbReference type="Google" id="ProtNLM"/>
    </source>
</evidence>
<dbReference type="SUPFAM" id="SSF103473">
    <property type="entry name" value="MFS general substrate transporter"/>
    <property type="match status" value="1"/>
</dbReference>
<evidence type="ECO:0000313" key="3">
    <source>
        <dbReference type="EMBL" id="RVT93480.1"/>
    </source>
</evidence>
<feature type="transmembrane region" description="Helical" evidence="2">
    <location>
        <begin position="290"/>
        <end position="309"/>
    </location>
</feature>
<name>A0A437M6Z4_9SPHN</name>
<dbReference type="GO" id="GO:0008643">
    <property type="term" value="P:carbohydrate transport"/>
    <property type="evidence" value="ECO:0007669"/>
    <property type="project" value="InterPro"/>
</dbReference>
<feature type="transmembrane region" description="Helical" evidence="2">
    <location>
        <begin position="226"/>
        <end position="251"/>
    </location>
</feature>
<evidence type="ECO:0000313" key="4">
    <source>
        <dbReference type="Proteomes" id="UP000282971"/>
    </source>
</evidence>
<keyword evidence="4" id="KW-1185">Reference proteome</keyword>
<evidence type="ECO:0000256" key="2">
    <source>
        <dbReference type="SAM" id="Phobius"/>
    </source>
</evidence>
<dbReference type="Gene3D" id="1.20.1250.20">
    <property type="entry name" value="MFS general substrate transporter like domains"/>
    <property type="match status" value="2"/>
</dbReference>
<dbReference type="GO" id="GO:0005886">
    <property type="term" value="C:plasma membrane"/>
    <property type="evidence" value="ECO:0007669"/>
    <property type="project" value="TreeGrafter"/>
</dbReference>
<keyword evidence="2" id="KW-1133">Transmembrane helix</keyword>